<keyword evidence="3" id="KW-1185">Reference proteome</keyword>
<dbReference type="Pfam" id="PF00535">
    <property type="entry name" value="Glycos_transf_2"/>
    <property type="match status" value="1"/>
</dbReference>
<sequence length="305" mass="33424">MRELPSLTLSILLVAHAQPGALQRCVLSISSEEIEALEMVVVDDGSPQPIALDLGGIRRPVTLLRNSRRRGLAAARNRAADQALGEVLVFLASDVTLAPGSLRVVERAFLADPLLGVVVGQTLGMPMRGGAAPLHAFDAGLIAVRSSIFREAGGFIEKPGSLGTLEFVMRLAHASVRMVLRPNAAVTAQHPQNLLRAAGVSYRHGLAWMKLSRERRGLKELLSWSGLRDAASPPATSTGRPRWRRTLERVLSGAAFSGGVVDAWLRSPRQDRPPRWEPIVRARPYSTRELRYDVWRPARLRNRTK</sequence>
<evidence type="ECO:0000313" key="3">
    <source>
        <dbReference type="Proteomes" id="UP000236728"/>
    </source>
</evidence>
<dbReference type="EMBL" id="FNVA01000006">
    <property type="protein sequence ID" value="SEG52376.1"/>
    <property type="molecule type" value="Genomic_DNA"/>
</dbReference>
<feature type="domain" description="Glycosyltransferase 2-like" evidence="1">
    <location>
        <begin position="10"/>
        <end position="129"/>
    </location>
</feature>
<proteinExistence type="predicted"/>
<dbReference type="CDD" id="cd00761">
    <property type="entry name" value="Glyco_tranf_GTA_type"/>
    <property type="match status" value="1"/>
</dbReference>
<dbReference type="InterPro" id="IPR029044">
    <property type="entry name" value="Nucleotide-diphossugar_trans"/>
</dbReference>
<evidence type="ECO:0000259" key="1">
    <source>
        <dbReference type="Pfam" id="PF00535"/>
    </source>
</evidence>
<dbReference type="SUPFAM" id="SSF53448">
    <property type="entry name" value="Nucleotide-diphospho-sugar transferases"/>
    <property type="match status" value="1"/>
</dbReference>
<dbReference type="Gene3D" id="3.90.550.10">
    <property type="entry name" value="Spore Coat Polysaccharide Biosynthesis Protein SpsA, Chain A"/>
    <property type="match status" value="1"/>
</dbReference>
<dbReference type="PANTHER" id="PTHR43685:SF3">
    <property type="entry name" value="SLR2126 PROTEIN"/>
    <property type="match status" value="1"/>
</dbReference>
<dbReference type="PANTHER" id="PTHR43685">
    <property type="entry name" value="GLYCOSYLTRANSFERASE"/>
    <property type="match status" value="1"/>
</dbReference>
<dbReference type="GO" id="GO:0016740">
    <property type="term" value="F:transferase activity"/>
    <property type="evidence" value="ECO:0007669"/>
    <property type="project" value="UniProtKB-KW"/>
</dbReference>
<reference evidence="2 3" key="1">
    <citation type="submission" date="2016-10" db="EMBL/GenBank/DDBJ databases">
        <authorList>
            <person name="de Groot N.N."/>
        </authorList>
    </citation>
    <scope>NUCLEOTIDE SEQUENCE [LARGE SCALE GENOMIC DNA]</scope>
    <source>
        <strain evidence="2 3">DSM 22489</strain>
    </source>
</reference>
<protein>
    <submittedName>
        <fullName evidence="2">Glycosyl transferase family 2</fullName>
    </submittedName>
</protein>
<organism evidence="2 3">
    <name type="scientific">Bryocella elongata</name>
    <dbReference type="NCBI Taxonomy" id="863522"/>
    <lineage>
        <taxon>Bacteria</taxon>
        <taxon>Pseudomonadati</taxon>
        <taxon>Acidobacteriota</taxon>
        <taxon>Terriglobia</taxon>
        <taxon>Terriglobales</taxon>
        <taxon>Acidobacteriaceae</taxon>
        <taxon>Bryocella</taxon>
    </lineage>
</organism>
<dbReference type="OrthoDB" id="6653642at2"/>
<dbReference type="AlphaFoldDB" id="A0A1H6AX47"/>
<dbReference type="RefSeq" id="WP_103934178.1">
    <property type="nucleotide sequence ID" value="NZ_FNVA01000006.1"/>
</dbReference>
<accession>A0A1H6AX47</accession>
<dbReference type="Proteomes" id="UP000236728">
    <property type="component" value="Unassembled WGS sequence"/>
</dbReference>
<name>A0A1H6AX47_9BACT</name>
<evidence type="ECO:0000313" key="2">
    <source>
        <dbReference type="EMBL" id="SEG52376.1"/>
    </source>
</evidence>
<keyword evidence="2" id="KW-0808">Transferase</keyword>
<dbReference type="InterPro" id="IPR001173">
    <property type="entry name" value="Glyco_trans_2-like"/>
</dbReference>
<dbReference type="InterPro" id="IPR050834">
    <property type="entry name" value="Glycosyltransf_2"/>
</dbReference>
<gene>
    <name evidence="2" type="ORF">SAMN05421819_3292</name>
</gene>